<feature type="non-terminal residue" evidence="3">
    <location>
        <position position="92"/>
    </location>
</feature>
<dbReference type="SUPFAM" id="SSF56349">
    <property type="entry name" value="DNA breaking-rejoining enzymes"/>
    <property type="match status" value="1"/>
</dbReference>
<dbReference type="InterPro" id="IPR013762">
    <property type="entry name" value="Integrase-like_cat_sf"/>
</dbReference>
<gene>
    <name evidence="3" type="ORF">S01H1_21727</name>
</gene>
<feature type="domain" description="Tyr recombinase" evidence="2">
    <location>
        <begin position="1"/>
        <end position="92"/>
    </location>
</feature>
<dbReference type="GO" id="GO:0015074">
    <property type="term" value="P:DNA integration"/>
    <property type="evidence" value="ECO:0007669"/>
    <property type="project" value="InterPro"/>
</dbReference>
<dbReference type="AlphaFoldDB" id="X0V8W7"/>
<evidence type="ECO:0000256" key="1">
    <source>
        <dbReference type="ARBA" id="ARBA00023172"/>
    </source>
</evidence>
<dbReference type="CDD" id="cd00397">
    <property type="entry name" value="DNA_BRE_C"/>
    <property type="match status" value="1"/>
</dbReference>
<dbReference type="EMBL" id="BARS01012099">
    <property type="protein sequence ID" value="GAF97070.1"/>
    <property type="molecule type" value="Genomic_DNA"/>
</dbReference>
<dbReference type="GO" id="GO:0006310">
    <property type="term" value="P:DNA recombination"/>
    <property type="evidence" value="ECO:0007669"/>
    <property type="project" value="UniProtKB-KW"/>
</dbReference>
<comment type="caution">
    <text evidence="3">The sequence shown here is derived from an EMBL/GenBank/DDBJ whole genome shotgun (WGS) entry which is preliminary data.</text>
</comment>
<dbReference type="InterPro" id="IPR011010">
    <property type="entry name" value="DNA_brk_join_enz"/>
</dbReference>
<dbReference type="Pfam" id="PF00589">
    <property type="entry name" value="Phage_integrase"/>
    <property type="match status" value="1"/>
</dbReference>
<reference evidence="3" key="1">
    <citation type="journal article" date="2014" name="Front. Microbiol.">
        <title>High frequency of phylogenetically diverse reductive dehalogenase-homologous genes in deep subseafloor sedimentary metagenomes.</title>
        <authorList>
            <person name="Kawai M."/>
            <person name="Futagami T."/>
            <person name="Toyoda A."/>
            <person name="Takaki Y."/>
            <person name="Nishi S."/>
            <person name="Hori S."/>
            <person name="Arai W."/>
            <person name="Tsubouchi T."/>
            <person name="Morono Y."/>
            <person name="Uchiyama I."/>
            <person name="Ito T."/>
            <person name="Fujiyama A."/>
            <person name="Inagaki F."/>
            <person name="Takami H."/>
        </authorList>
    </citation>
    <scope>NUCLEOTIDE SEQUENCE</scope>
    <source>
        <strain evidence="3">Expedition CK06-06</strain>
    </source>
</reference>
<proteinExistence type="predicted"/>
<dbReference type="GO" id="GO:0003677">
    <property type="term" value="F:DNA binding"/>
    <property type="evidence" value="ECO:0007669"/>
    <property type="project" value="InterPro"/>
</dbReference>
<organism evidence="3">
    <name type="scientific">marine sediment metagenome</name>
    <dbReference type="NCBI Taxonomy" id="412755"/>
    <lineage>
        <taxon>unclassified sequences</taxon>
        <taxon>metagenomes</taxon>
        <taxon>ecological metagenomes</taxon>
    </lineage>
</organism>
<dbReference type="InterPro" id="IPR002104">
    <property type="entry name" value="Integrase_catalytic"/>
</dbReference>
<name>X0V8W7_9ZZZZ</name>
<sequence>MNLAKDDSNQRVVINQMIIDLLLNSGLRAEELCQLQIRDLPHYHGKLVIDVREGKGSVQRSVVISSALAKRIKLFIKHYRKAAKSKSPLFVN</sequence>
<dbReference type="Gene3D" id="1.10.443.10">
    <property type="entry name" value="Intergrase catalytic core"/>
    <property type="match status" value="1"/>
</dbReference>
<accession>X0V8W7</accession>
<evidence type="ECO:0000313" key="3">
    <source>
        <dbReference type="EMBL" id="GAF97070.1"/>
    </source>
</evidence>
<dbReference type="PROSITE" id="PS51898">
    <property type="entry name" value="TYR_RECOMBINASE"/>
    <property type="match status" value="1"/>
</dbReference>
<keyword evidence="1" id="KW-0233">DNA recombination</keyword>
<evidence type="ECO:0000259" key="2">
    <source>
        <dbReference type="PROSITE" id="PS51898"/>
    </source>
</evidence>
<protein>
    <recommendedName>
        <fullName evidence="2">Tyr recombinase domain-containing protein</fullName>
    </recommendedName>
</protein>